<dbReference type="GO" id="GO:0050660">
    <property type="term" value="F:flavin adenine dinucleotide binding"/>
    <property type="evidence" value="ECO:0007669"/>
    <property type="project" value="TreeGrafter"/>
</dbReference>
<sequence length="434" mass="48413">MTHGISLSVPTVLKPKTDNATSFTTNILVVGGAYAGLSAVRSLAYHFNRRIKDPLIKLKLINSRVSITMVEPKSGLLNILGIPRAIVDVDFAKTQYISFEDFYDLKFDKVVSNQPEVLKNLATGQNTGNNEGGFEINFVHGRVTHLDEHRADYQLVESDETATINFDYVVLASGRDRSWPTTPNAYTTKSYLEEMTRSKSEIDSHDIISIIGAGAVGIEIAGDIKHYCPNKTVNLMHPHETFPPEPLSTEFQSVTYKSLVNSGVNIHLNTRIQKELENGDLETTTGEIIKSDLNYWCHAHQNNISILSDNLRKEFVTSRSNILVNEYLQVLNKDKKLDAFFCIGDIVELPIIKSAGWAMYMGRLVANNLVSMILDNILIEPFPDLTQMPRGMVIVAGNGEIVSELSGEVELNHKGYVEEYRDYCIGKIRSTIGV</sequence>
<dbReference type="GO" id="GO:0004174">
    <property type="term" value="F:electron-transferring-flavoprotein dehydrogenase activity"/>
    <property type="evidence" value="ECO:0007669"/>
    <property type="project" value="TreeGrafter"/>
</dbReference>
<evidence type="ECO:0000313" key="6">
    <source>
        <dbReference type="EMBL" id="KSA01983.1"/>
    </source>
</evidence>
<comment type="similarity">
    <text evidence="1">Belongs to the FAD-dependent oxidoreductase family.</text>
</comment>
<evidence type="ECO:0000313" key="7">
    <source>
        <dbReference type="Proteomes" id="UP000054251"/>
    </source>
</evidence>
<name>A0A0V1Q1B3_9ASCO</name>
<organism evidence="6 7">
    <name type="scientific">Debaryomyces fabryi</name>
    <dbReference type="NCBI Taxonomy" id="58627"/>
    <lineage>
        <taxon>Eukaryota</taxon>
        <taxon>Fungi</taxon>
        <taxon>Dikarya</taxon>
        <taxon>Ascomycota</taxon>
        <taxon>Saccharomycotina</taxon>
        <taxon>Pichiomycetes</taxon>
        <taxon>Debaryomycetaceae</taxon>
        <taxon>Debaryomyces</taxon>
    </lineage>
</organism>
<dbReference type="PANTHER" id="PTHR43735:SF3">
    <property type="entry name" value="FERROPTOSIS SUPPRESSOR PROTEIN 1"/>
    <property type="match status" value="1"/>
</dbReference>
<evidence type="ECO:0000256" key="2">
    <source>
        <dbReference type="ARBA" id="ARBA00022630"/>
    </source>
</evidence>
<dbReference type="PANTHER" id="PTHR43735">
    <property type="entry name" value="APOPTOSIS-INDUCING FACTOR 1"/>
    <property type="match status" value="1"/>
</dbReference>
<dbReference type="GeneID" id="26839283"/>
<dbReference type="RefSeq" id="XP_015468085.1">
    <property type="nucleotide sequence ID" value="XM_015611104.1"/>
</dbReference>
<evidence type="ECO:0000259" key="5">
    <source>
        <dbReference type="Pfam" id="PF07992"/>
    </source>
</evidence>
<protein>
    <recommendedName>
        <fullName evidence="5">FAD/NAD(P)-binding domain-containing protein</fullName>
    </recommendedName>
</protein>
<dbReference type="AlphaFoldDB" id="A0A0V1Q1B3"/>
<dbReference type="Pfam" id="PF07992">
    <property type="entry name" value="Pyr_redox_2"/>
    <property type="match status" value="1"/>
</dbReference>
<dbReference type="InterPro" id="IPR036188">
    <property type="entry name" value="FAD/NAD-bd_sf"/>
</dbReference>
<keyword evidence="7" id="KW-1185">Reference proteome</keyword>
<dbReference type="OrthoDB" id="202203at2759"/>
<evidence type="ECO:0000256" key="1">
    <source>
        <dbReference type="ARBA" id="ARBA00006442"/>
    </source>
</evidence>
<evidence type="ECO:0000256" key="4">
    <source>
        <dbReference type="ARBA" id="ARBA00023002"/>
    </source>
</evidence>
<dbReference type="GO" id="GO:0005737">
    <property type="term" value="C:cytoplasm"/>
    <property type="evidence" value="ECO:0007669"/>
    <property type="project" value="TreeGrafter"/>
</dbReference>
<dbReference type="SUPFAM" id="SSF51905">
    <property type="entry name" value="FAD/NAD(P)-binding domain"/>
    <property type="match status" value="1"/>
</dbReference>
<keyword evidence="4" id="KW-0560">Oxidoreductase</keyword>
<dbReference type="EMBL" id="LMYN01000038">
    <property type="protein sequence ID" value="KSA01983.1"/>
    <property type="molecule type" value="Genomic_DNA"/>
</dbReference>
<feature type="domain" description="FAD/NAD(P)-binding" evidence="5">
    <location>
        <begin position="26"/>
        <end position="359"/>
    </location>
</feature>
<keyword evidence="2" id="KW-0285">Flavoprotein</keyword>
<dbReference type="Proteomes" id="UP000054251">
    <property type="component" value="Unassembled WGS sequence"/>
</dbReference>
<accession>A0A0V1Q1B3</accession>
<gene>
    <name evidence="6" type="ORF">AC631_02274</name>
</gene>
<dbReference type="Gene3D" id="3.50.50.100">
    <property type="match status" value="1"/>
</dbReference>
<dbReference type="PRINTS" id="PR00411">
    <property type="entry name" value="PNDRDTASEI"/>
</dbReference>
<comment type="caution">
    <text evidence="6">The sequence shown here is derived from an EMBL/GenBank/DDBJ whole genome shotgun (WGS) entry which is preliminary data.</text>
</comment>
<keyword evidence="3" id="KW-0274">FAD</keyword>
<proteinExistence type="inferred from homology"/>
<evidence type="ECO:0000256" key="3">
    <source>
        <dbReference type="ARBA" id="ARBA00022827"/>
    </source>
</evidence>
<dbReference type="InterPro" id="IPR023753">
    <property type="entry name" value="FAD/NAD-binding_dom"/>
</dbReference>
<reference evidence="6 7" key="1">
    <citation type="submission" date="2015-11" db="EMBL/GenBank/DDBJ databases">
        <title>The genome of Debaryomyces fabryi.</title>
        <authorList>
            <person name="Tafer H."/>
            <person name="Lopandic K."/>
        </authorList>
    </citation>
    <scope>NUCLEOTIDE SEQUENCE [LARGE SCALE GENOMIC DNA]</scope>
    <source>
        <strain evidence="6 7">CBS 789</strain>
    </source>
</reference>